<sequence length="184" mass="19649">MNASRKHCRTQGRERLRRLRPASSEMTDRNPARAAGSTASSSCKPRSLLLTCSDVAWHVRQGTGAMHDGVGPPKPRPSNLTSPASAFVRLRSSNTTPTPTGHGSIADRRAQSGAVWSLLATCAPLGVFYDLDNLVSQVSVMSARERVCIGSGYLSVNCYQGEKRHILLAVPGAMGVADNLSLYA</sequence>
<feature type="compositionally biased region" description="Basic residues" evidence="1">
    <location>
        <begin position="1"/>
        <end position="20"/>
    </location>
</feature>
<evidence type="ECO:0000256" key="1">
    <source>
        <dbReference type="SAM" id="MobiDB-lite"/>
    </source>
</evidence>
<proteinExistence type="predicted"/>
<dbReference type="Proteomes" id="UP000193067">
    <property type="component" value="Unassembled WGS sequence"/>
</dbReference>
<gene>
    <name evidence="2" type="ORF">PYCCODRAFT_1126724</name>
</gene>
<keyword evidence="3" id="KW-1185">Reference proteome</keyword>
<organism evidence="2 3">
    <name type="scientific">Trametes coccinea (strain BRFM310)</name>
    <name type="common">Pycnoporus coccineus</name>
    <dbReference type="NCBI Taxonomy" id="1353009"/>
    <lineage>
        <taxon>Eukaryota</taxon>
        <taxon>Fungi</taxon>
        <taxon>Dikarya</taxon>
        <taxon>Basidiomycota</taxon>
        <taxon>Agaricomycotina</taxon>
        <taxon>Agaricomycetes</taxon>
        <taxon>Polyporales</taxon>
        <taxon>Polyporaceae</taxon>
        <taxon>Trametes</taxon>
    </lineage>
</organism>
<feature type="region of interest" description="Disordered" evidence="1">
    <location>
        <begin position="1"/>
        <end position="44"/>
    </location>
</feature>
<dbReference type="EMBL" id="KZ084149">
    <property type="protein sequence ID" value="OSC97597.1"/>
    <property type="molecule type" value="Genomic_DNA"/>
</dbReference>
<evidence type="ECO:0000313" key="2">
    <source>
        <dbReference type="EMBL" id="OSC97597.1"/>
    </source>
</evidence>
<feature type="region of interest" description="Disordered" evidence="1">
    <location>
        <begin position="63"/>
        <end position="82"/>
    </location>
</feature>
<dbReference type="AlphaFoldDB" id="A0A1Y2I8Z5"/>
<evidence type="ECO:0000313" key="3">
    <source>
        <dbReference type="Proteomes" id="UP000193067"/>
    </source>
</evidence>
<reference evidence="2 3" key="1">
    <citation type="journal article" date="2015" name="Biotechnol. Biofuels">
        <title>Enhanced degradation of softwood versus hardwood by the white-rot fungus Pycnoporus coccineus.</title>
        <authorList>
            <person name="Couturier M."/>
            <person name="Navarro D."/>
            <person name="Chevret D."/>
            <person name="Henrissat B."/>
            <person name="Piumi F."/>
            <person name="Ruiz-Duenas F.J."/>
            <person name="Martinez A.T."/>
            <person name="Grigoriev I.V."/>
            <person name="Riley R."/>
            <person name="Lipzen A."/>
            <person name="Berrin J.G."/>
            <person name="Master E.R."/>
            <person name="Rosso M.N."/>
        </authorList>
    </citation>
    <scope>NUCLEOTIDE SEQUENCE [LARGE SCALE GENOMIC DNA]</scope>
    <source>
        <strain evidence="2 3">BRFM310</strain>
    </source>
</reference>
<accession>A0A1Y2I8Z5</accession>
<protein>
    <submittedName>
        <fullName evidence="2">Uncharacterized protein</fullName>
    </submittedName>
</protein>
<name>A0A1Y2I8Z5_TRAC3</name>